<dbReference type="GO" id="GO:0005886">
    <property type="term" value="C:plasma membrane"/>
    <property type="evidence" value="ECO:0007669"/>
    <property type="project" value="UniProtKB-SubCell"/>
</dbReference>
<dbReference type="Pfam" id="PF00990">
    <property type="entry name" value="GGDEF"/>
    <property type="match status" value="1"/>
</dbReference>
<dbReference type="InterPro" id="IPR001633">
    <property type="entry name" value="EAL_dom"/>
</dbReference>
<dbReference type="InterPro" id="IPR043128">
    <property type="entry name" value="Rev_trsase/Diguanyl_cyclase"/>
</dbReference>
<proteinExistence type="predicted"/>
<feature type="domain" description="GGDEF" evidence="8">
    <location>
        <begin position="434"/>
        <end position="567"/>
    </location>
</feature>
<protein>
    <submittedName>
        <fullName evidence="9">Diguanylate cyclase/phosphodiesterase</fullName>
    </submittedName>
</protein>
<evidence type="ECO:0000256" key="1">
    <source>
        <dbReference type="ARBA" id="ARBA00004651"/>
    </source>
</evidence>
<evidence type="ECO:0000256" key="4">
    <source>
        <dbReference type="ARBA" id="ARBA00022989"/>
    </source>
</evidence>
<dbReference type="InterPro" id="IPR035919">
    <property type="entry name" value="EAL_sf"/>
</dbReference>
<dbReference type="AlphaFoldDB" id="A0A4R6ME72"/>
<feature type="transmembrane region" description="Helical" evidence="6">
    <location>
        <begin position="12"/>
        <end position="33"/>
    </location>
</feature>
<dbReference type="Gene3D" id="3.30.70.270">
    <property type="match status" value="1"/>
</dbReference>
<reference evidence="9 10" key="1">
    <citation type="submission" date="2019-03" db="EMBL/GenBank/DDBJ databases">
        <title>Genomic Encyclopedia of Type Strains, Phase III (KMG-III): the genomes of soil and plant-associated and newly described type strains.</title>
        <authorList>
            <person name="Whitman W."/>
        </authorList>
    </citation>
    <scope>NUCLEOTIDE SEQUENCE [LARGE SCALE GENOMIC DNA]</scope>
    <source>
        <strain evidence="9 10">CECT 7378</strain>
    </source>
</reference>
<dbReference type="EMBL" id="SNXC01000009">
    <property type="protein sequence ID" value="TDO99923.1"/>
    <property type="molecule type" value="Genomic_DNA"/>
</dbReference>
<dbReference type="Gene3D" id="3.20.20.450">
    <property type="entry name" value="EAL domain"/>
    <property type="match status" value="1"/>
</dbReference>
<dbReference type="SMART" id="SM00052">
    <property type="entry name" value="EAL"/>
    <property type="match status" value="1"/>
</dbReference>
<evidence type="ECO:0000256" key="2">
    <source>
        <dbReference type="ARBA" id="ARBA00022475"/>
    </source>
</evidence>
<evidence type="ECO:0000313" key="10">
    <source>
        <dbReference type="Proteomes" id="UP000294656"/>
    </source>
</evidence>
<evidence type="ECO:0000256" key="6">
    <source>
        <dbReference type="SAM" id="Phobius"/>
    </source>
</evidence>
<dbReference type="Pfam" id="PF00563">
    <property type="entry name" value="EAL"/>
    <property type="match status" value="1"/>
</dbReference>
<dbReference type="SMART" id="SM00267">
    <property type="entry name" value="GGDEF"/>
    <property type="match status" value="1"/>
</dbReference>
<dbReference type="SUPFAM" id="SSF141868">
    <property type="entry name" value="EAL domain-like"/>
    <property type="match status" value="1"/>
</dbReference>
<dbReference type="RefSeq" id="WP_133502747.1">
    <property type="nucleotide sequence ID" value="NZ_SNXC01000009.1"/>
</dbReference>
<keyword evidence="3 6" id="KW-0812">Transmembrane</keyword>
<dbReference type="PANTHER" id="PTHR33121:SF70">
    <property type="entry name" value="SIGNALING PROTEIN YKOW"/>
    <property type="match status" value="1"/>
</dbReference>
<keyword evidence="2" id="KW-1003">Cell membrane</keyword>
<evidence type="ECO:0000256" key="5">
    <source>
        <dbReference type="ARBA" id="ARBA00023136"/>
    </source>
</evidence>
<gene>
    <name evidence="9" type="ORF">DFP79_0934</name>
</gene>
<organism evidence="9 10">
    <name type="scientific">Marinomonas balearica</name>
    <dbReference type="NCBI Taxonomy" id="491947"/>
    <lineage>
        <taxon>Bacteria</taxon>
        <taxon>Pseudomonadati</taxon>
        <taxon>Pseudomonadota</taxon>
        <taxon>Gammaproteobacteria</taxon>
        <taxon>Oceanospirillales</taxon>
        <taxon>Oceanospirillaceae</taxon>
        <taxon>Marinomonas</taxon>
    </lineage>
</organism>
<evidence type="ECO:0000256" key="3">
    <source>
        <dbReference type="ARBA" id="ARBA00022692"/>
    </source>
</evidence>
<dbReference type="InterPro" id="IPR029787">
    <property type="entry name" value="Nucleotide_cyclase"/>
</dbReference>
<dbReference type="PROSITE" id="PS50883">
    <property type="entry name" value="EAL"/>
    <property type="match status" value="1"/>
</dbReference>
<feature type="domain" description="EAL" evidence="7">
    <location>
        <begin position="576"/>
        <end position="830"/>
    </location>
</feature>
<dbReference type="Gene3D" id="3.30.450.20">
    <property type="entry name" value="PAS domain"/>
    <property type="match status" value="2"/>
</dbReference>
<dbReference type="NCBIfam" id="TIGR00254">
    <property type="entry name" value="GGDEF"/>
    <property type="match status" value="1"/>
</dbReference>
<dbReference type="InterPro" id="IPR000160">
    <property type="entry name" value="GGDEF_dom"/>
</dbReference>
<dbReference type="PANTHER" id="PTHR33121">
    <property type="entry name" value="CYCLIC DI-GMP PHOSPHODIESTERASE PDEF"/>
    <property type="match status" value="1"/>
</dbReference>
<dbReference type="SUPFAM" id="SSF55073">
    <property type="entry name" value="Nucleotide cyclase"/>
    <property type="match status" value="1"/>
</dbReference>
<feature type="transmembrane region" description="Helical" evidence="6">
    <location>
        <begin position="353"/>
        <end position="376"/>
    </location>
</feature>
<comment type="caution">
    <text evidence="9">The sequence shown here is derived from an EMBL/GenBank/DDBJ whole genome shotgun (WGS) entry which is preliminary data.</text>
</comment>
<keyword evidence="10" id="KW-1185">Reference proteome</keyword>
<dbReference type="InterPro" id="IPR033480">
    <property type="entry name" value="sCache_2"/>
</dbReference>
<name>A0A4R6ME72_9GAMM</name>
<dbReference type="GO" id="GO:0071111">
    <property type="term" value="F:cyclic-guanylate-specific phosphodiesterase activity"/>
    <property type="evidence" value="ECO:0007669"/>
    <property type="project" value="InterPro"/>
</dbReference>
<evidence type="ECO:0000313" key="9">
    <source>
        <dbReference type="EMBL" id="TDO99923.1"/>
    </source>
</evidence>
<dbReference type="OrthoDB" id="8416215at2"/>
<dbReference type="Proteomes" id="UP000294656">
    <property type="component" value="Unassembled WGS sequence"/>
</dbReference>
<dbReference type="CDD" id="cd01949">
    <property type="entry name" value="GGDEF"/>
    <property type="match status" value="1"/>
</dbReference>
<accession>A0A4R6ME72</accession>
<dbReference type="Pfam" id="PF08269">
    <property type="entry name" value="dCache_2"/>
    <property type="match status" value="1"/>
</dbReference>
<keyword evidence="4 6" id="KW-1133">Transmembrane helix</keyword>
<dbReference type="CDD" id="cd01948">
    <property type="entry name" value="EAL"/>
    <property type="match status" value="1"/>
</dbReference>
<dbReference type="InterPro" id="IPR004010">
    <property type="entry name" value="Double_Cache_2"/>
</dbReference>
<dbReference type="CDD" id="cd18774">
    <property type="entry name" value="PDC2_HK_sensor"/>
    <property type="match status" value="1"/>
</dbReference>
<dbReference type="SMART" id="SM01049">
    <property type="entry name" value="Cache_2"/>
    <property type="match status" value="1"/>
</dbReference>
<evidence type="ECO:0000259" key="7">
    <source>
        <dbReference type="PROSITE" id="PS50883"/>
    </source>
</evidence>
<comment type="subcellular location">
    <subcellularLocation>
        <location evidence="1">Cell membrane</location>
        <topology evidence="1">Multi-pass membrane protein</topology>
    </subcellularLocation>
</comment>
<keyword evidence="5 6" id="KW-0472">Membrane</keyword>
<dbReference type="InterPro" id="IPR050706">
    <property type="entry name" value="Cyclic-di-GMP_PDE-like"/>
</dbReference>
<sequence>MSSLDNKKLIRLIRYAPVAVVCLFSIAVIAIAIQDNREKALHSSNSLREELLNQRREVVRSQVHQVYKQLIVEKSQIRSQLEAYSKQRTYEAYGIAHHIYANNYNRPQEEVLTLIAEALRPIRFSNGRGYYFMLDKNANINLHSAQPELEGQNLWNSVDSNGEFYARKLVEVAQTRGEGFLQWRFPKPGASLEQDWRKVGFVKDFEPYHWTIGTGEYLSDGVNDVKNRLIEWFSDYEYGEGGYFFVINKTTGAILSLHHNDFMGLDFQVGKHIDDELHSKILEQLTHGGGFITFQKPLTLSGDVQLEQVSYVREIKGWDWVIGTGFSTGSFEKYLRLKEEQLDEFNNKSLSKLIVLTLISTLFLTIVSLYVSNLIARRFEMFQSRITKDFNELNKTKNRMEYMALHDELTGLPNRVSLIKEINKGVSYARDMKCRLAVMFVDLDNFKNVNDLYGHGVGDQLLEVVSRKFESLIGNRDLVSRFGGDEFIFCFPRLKDAEEARQIATNIHAILAEAIIIDGRVLTTSCSIGVSMFPEDSNDAETLISKADTVLYRAKATNRGSTLFYDDSVREQIKYRMTIEDELVRVIGRGEMYICYQPQIDVNENKVYAVEALARWKNEKLGFVPPDSFISVAEETGFIHTLGLYLFKKACKGLVDEFPNGMNAPMLSFNVSPLQIFDPSFCDNTVRICREIGISPKRITLEITENIPINDLKNVLPFLEELRGAGFGLSLDDFGTGYSSLSYINTLPLTEIKIDRSFINQFLRNDQTQMLVKMILGIGQSCGTRVVSEGVETAEELEKLKELGCDLVQGYYFDAPITIEELAKKCTENLGYGLPCDDDCYSIKDN</sequence>
<dbReference type="PROSITE" id="PS50887">
    <property type="entry name" value="GGDEF"/>
    <property type="match status" value="1"/>
</dbReference>
<evidence type="ECO:0000259" key="8">
    <source>
        <dbReference type="PROSITE" id="PS50887"/>
    </source>
</evidence>